<dbReference type="EMBL" id="CP036278">
    <property type="protein sequence ID" value="QDU54686.1"/>
    <property type="molecule type" value="Genomic_DNA"/>
</dbReference>
<dbReference type="AlphaFoldDB" id="A0A518AIZ9"/>
<dbReference type="Proteomes" id="UP000315750">
    <property type="component" value="Chromosome"/>
</dbReference>
<keyword evidence="2" id="KW-1185">Reference proteome</keyword>
<accession>A0A518AIZ9</accession>
<dbReference type="KEGG" id="amuc:Pan181_08690"/>
<evidence type="ECO:0000313" key="1">
    <source>
        <dbReference type="EMBL" id="QDU54686.1"/>
    </source>
</evidence>
<organism evidence="1 2">
    <name type="scientific">Aeoliella mucimassa</name>
    <dbReference type="NCBI Taxonomy" id="2527972"/>
    <lineage>
        <taxon>Bacteria</taxon>
        <taxon>Pseudomonadati</taxon>
        <taxon>Planctomycetota</taxon>
        <taxon>Planctomycetia</taxon>
        <taxon>Pirellulales</taxon>
        <taxon>Lacipirellulaceae</taxon>
        <taxon>Aeoliella</taxon>
    </lineage>
</organism>
<protein>
    <submittedName>
        <fullName evidence="1">Uncharacterized protein</fullName>
    </submittedName>
</protein>
<sequence>MLLGSAMAYCLTLGGAHALLIPSTLATMAALLMLAIASRRAASGQIYAWVDRTPELPRGILRTDRTPELPAGSIWHSTADRAEPQTDMDETLVDVPVLKTSTGDDNEPRDDEVVLQHIVRMRDKDGREYIHATLRGEIAADQRHVTLYLGFCPPFPTIPQVEAEVIEGPAATTKVVQILHNGVQIDVELDANVSKSVTVVVEAVAYEADPTS</sequence>
<reference evidence="1 2" key="1">
    <citation type="submission" date="2019-02" db="EMBL/GenBank/DDBJ databases">
        <title>Deep-cultivation of Planctomycetes and their phenomic and genomic characterization uncovers novel biology.</title>
        <authorList>
            <person name="Wiegand S."/>
            <person name="Jogler M."/>
            <person name="Boedeker C."/>
            <person name="Pinto D."/>
            <person name="Vollmers J."/>
            <person name="Rivas-Marin E."/>
            <person name="Kohn T."/>
            <person name="Peeters S.H."/>
            <person name="Heuer A."/>
            <person name="Rast P."/>
            <person name="Oberbeckmann S."/>
            <person name="Bunk B."/>
            <person name="Jeske O."/>
            <person name="Meyerdierks A."/>
            <person name="Storesund J.E."/>
            <person name="Kallscheuer N."/>
            <person name="Luecker S."/>
            <person name="Lage O.M."/>
            <person name="Pohl T."/>
            <person name="Merkel B.J."/>
            <person name="Hornburger P."/>
            <person name="Mueller R.-W."/>
            <person name="Bruemmer F."/>
            <person name="Labrenz M."/>
            <person name="Spormann A.M."/>
            <person name="Op den Camp H."/>
            <person name="Overmann J."/>
            <person name="Amann R."/>
            <person name="Jetten M.S.M."/>
            <person name="Mascher T."/>
            <person name="Medema M.H."/>
            <person name="Devos D.P."/>
            <person name="Kaster A.-K."/>
            <person name="Ovreas L."/>
            <person name="Rohde M."/>
            <person name="Galperin M.Y."/>
            <person name="Jogler C."/>
        </authorList>
    </citation>
    <scope>NUCLEOTIDE SEQUENCE [LARGE SCALE GENOMIC DNA]</scope>
    <source>
        <strain evidence="1 2">Pan181</strain>
    </source>
</reference>
<evidence type="ECO:0000313" key="2">
    <source>
        <dbReference type="Proteomes" id="UP000315750"/>
    </source>
</evidence>
<proteinExistence type="predicted"/>
<name>A0A518AIZ9_9BACT</name>
<gene>
    <name evidence="1" type="ORF">Pan181_08690</name>
</gene>